<organism evidence="1 2">
    <name type="scientific">Prochlorococcus marinus str. MIT 9302</name>
    <dbReference type="NCBI Taxonomy" id="74545"/>
    <lineage>
        <taxon>Bacteria</taxon>
        <taxon>Bacillati</taxon>
        <taxon>Cyanobacteriota</taxon>
        <taxon>Cyanophyceae</taxon>
        <taxon>Synechococcales</taxon>
        <taxon>Prochlorococcaceae</taxon>
        <taxon>Prochlorococcus</taxon>
    </lineage>
</organism>
<dbReference type="STRING" id="74545.EU96_0044"/>
<evidence type="ECO:0000313" key="2">
    <source>
        <dbReference type="Proteomes" id="UP000030445"/>
    </source>
</evidence>
<name>A0A0A2AC09_PROMR</name>
<dbReference type="Proteomes" id="UP000030445">
    <property type="component" value="Unassembled WGS sequence"/>
</dbReference>
<gene>
    <name evidence="1" type="ORF">EU96_0044</name>
</gene>
<protein>
    <submittedName>
        <fullName evidence="1">Uncharacterized protein</fullName>
    </submittedName>
</protein>
<dbReference type="AlphaFoldDB" id="A0A0A2AC09"/>
<sequence length="40" mass="4888">MIKDQQTMRENKKKACKISKKNKLPITRTHTFRFLRNILQ</sequence>
<dbReference type="EMBL" id="JNAM01000001">
    <property type="protein sequence ID" value="KGF99437.1"/>
    <property type="molecule type" value="Genomic_DNA"/>
</dbReference>
<reference evidence="2" key="1">
    <citation type="journal article" date="2014" name="Sci. Data">
        <title>Genomes of diverse isolates of the marine cyanobacterium Prochlorococcus.</title>
        <authorList>
            <person name="Biller S."/>
            <person name="Berube P."/>
            <person name="Thompson J."/>
            <person name="Kelly L."/>
            <person name="Roggensack S."/>
            <person name="Awad L."/>
            <person name="Roache-Johnson K."/>
            <person name="Ding H."/>
            <person name="Giovannoni S.J."/>
            <person name="Moore L.R."/>
            <person name="Chisholm S.W."/>
        </authorList>
    </citation>
    <scope>NUCLEOTIDE SEQUENCE [LARGE SCALE GENOMIC DNA]</scope>
    <source>
        <strain evidence="2">MIT 9302</strain>
    </source>
</reference>
<evidence type="ECO:0000313" key="1">
    <source>
        <dbReference type="EMBL" id="KGF99437.1"/>
    </source>
</evidence>
<accession>A0A0A2AC09</accession>
<proteinExistence type="predicted"/>
<comment type="caution">
    <text evidence="1">The sequence shown here is derived from an EMBL/GenBank/DDBJ whole genome shotgun (WGS) entry which is preliminary data.</text>
</comment>